<proteinExistence type="predicted"/>
<evidence type="ECO:0000313" key="9">
    <source>
        <dbReference type="Proteomes" id="UP001230188"/>
    </source>
</evidence>
<evidence type="ECO:0000256" key="5">
    <source>
        <dbReference type="ARBA" id="ARBA00023242"/>
    </source>
</evidence>
<dbReference type="Proteomes" id="UP001230188">
    <property type="component" value="Unassembled WGS sequence"/>
</dbReference>
<organism evidence="8 9">
    <name type="scientific">Chrysophaeum taylorii</name>
    <dbReference type="NCBI Taxonomy" id="2483200"/>
    <lineage>
        <taxon>Eukaryota</taxon>
        <taxon>Sar</taxon>
        <taxon>Stramenopiles</taxon>
        <taxon>Ochrophyta</taxon>
        <taxon>Pelagophyceae</taxon>
        <taxon>Pelagomonadales</taxon>
        <taxon>Pelagomonadaceae</taxon>
        <taxon>Chrysophaeum</taxon>
    </lineage>
</organism>
<keyword evidence="3" id="KW-0819">tRNA processing</keyword>
<sequence length="342" mass="36498">MLLFDFGVGLESGIVVVDRGVLDAERVVAVAASGSWVVAACATKTLRCFDLRDGRVTEGVAPRKPSAVAIATDILVVACGGELHATKVPDLGKPVFCLGHTSSVITCVAFSYDERLVATCDRNEKIRVSAWPQTALIEAFCLGHTDFVSSCVFAADRMLASCGGDGTLRLWDATTGSELFRATVEGCCTCLAATSDALALGTAKEGIVRIFDIDCRLSTSLPLPTPPVDLRFLRDDTLVALVSDPEVILVQFDRTGPALYEPARDTTRTAGLVQEAKARSLSPPLSALHAYDDDDDVAGEPAEDDDDAEAPPILRKHALDRKYDVSLLGPPQKKKNHPRADD</sequence>
<dbReference type="PANTHER" id="PTHR16288:SF0">
    <property type="entry name" value="TRNA (GUANINE-N(7)-)-METHYLTRANSFERASE NON-CATALYTIC SUBUNIT WDR4"/>
    <property type="match status" value="1"/>
</dbReference>
<reference evidence="8" key="1">
    <citation type="submission" date="2023-01" db="EMBL/GenBank/DDBJ databases">
        <title>Metagenome sequencing of chrysophaentin producing Chrysophaeum taylorii.</title>
        <authorList>
            <person name="Davison J."/>
            <person name="Bewley C."/>
        </authorList>
    </citation>
    <scope>NUCLEOTIDE SEQUENCE</scope>
    <source>
        <strain evidence="8">NIES-1699</strain>
    </source>
</reference>
<dbReference type="SMART" id="SM00320">
    <property type="entry name" value="WD40"/>
    <property type="match status" value="4"/>
</dbReference>
<dbReference type="InterPro" id="IPR015943">
    <property type="entry name" value="WD40/YVTN_repeat-like_dom_sf"/>
</dbReference>
<evidence type="ECO:0000256" key="3">
    <source>
        <dbReference type="ARBA" id="ARBA00022694"/>
    </source>
</evidence>
<dbReference type="InterPro" id="IPR028884">
    <property type="entry name" value="Trm82"/>
</dbReference>
<keyword evidence="5" id="KW-0539">Nucleus</keyword>
<dbReference type="AlphaFoldDB" id="A0AAD7UH75"/>
<name>A0AAD7UH75_9STRA</name>
<comment type="subcellular location">
    <subcellularLocation>
        <location evidence="1">Nucleus</location>
    </subcellularLocation>
</comment>
<keyword evidence="4" id="KW-0677">Repeat</keyword>
<dbReference type="PROSITE" id="PS50294">
    <property type="entry name" value="WD_REPEATS_REGION"/>
    <property type="match status" value="1"/>
</dbReference>
<dbReference type="Pfam" id="PF00400">
    <property type="entry name" value="WD40"/>
    <property type="match status" value="2"/>
</dbReference>
<dbReference type="PROSITE" id="PS00678">
    <property type="entry name" value="WD_REPEATS_1"/>
    <property type="match status" value="1"/>
</dbReference>
<dbReference type="GO" id="GO:0005829">
    <property type="term" value="C:cytosol"/>
    <property type="evidence" value="ECO:0007669"/>
    <property type="project" value="TreeGrafter"/>
</dbReference>
<feature type="compositionally biased region" description="Basic residues" evidence="7">
    <location>
        <begin position="332"/>
        <end position="342"/>
    </location>
</feature>
<dbReference type="GO" id="GO:0006400">
    <property type="term" value="P:tRNA modification"/>
    <property type="evidence" value="ECO:0007669"/>
    <property type="project" value="TreeGrafter"/>
</dbReference>
<evidence type="ECO:0000256" key="6">
    <source>
        <dbReference type="PROSITE-ProRule" id="PRU00221"/>
    </source>
</evidence>
<evidence type="ECO:0000256" key="4">
    <source>
        <dbReference type="ARBA" id="ARBA00022737"/>
    </source>
</evidence>
<evidence type="ECO:0000256" key="1">
    <source>
        <dbReference type="ARBA" id="ARBA00004123"/>
    </source>
</evidence>
<evidence type="ECO:0000313" key="8">
    <source>
        <dbReference type="EMBL" id="KAJ8604010.1"/>
    </source>
</evidence>
<dbReference type="InterPro" id="IPR001680">
    <property type="entry name" value="WD40_rpt"/>
</dbReference>
<dbReference type="PROSITE" id="PS50082">
    <property type="entry name" value="WD_REPEATS_2"/>
    <property type="match status" value="1"/>
</dbReference>
<feature type="region of interest" description="Disordered" evidence="7">
    <location>
        <begin position="283"/>
        <end position="342"/>
    </location>
</feature>
<dbReference type="InterPro" id="IPR019775">
    <property type="entry name" value="WD40_repeat_CS"/>
</dbReference>
<dbReference type="GO" id="GO:0036265">
    <property type="term" value="P:RNA (guanine-N7)-methylation"/>
    <property type="evidence" value="ECO:0007669"/>
    <property type="project" value="InterPro"/>
</dbReference>
<dbReference type="GO" id="GO:0043527">
    <property type="term" value="C:tRNA methyltransferase complex"/>
    <property type="evidence" value="ECO:0007669"/>
    <property type="project" value="TreeGrafter"/>
</dbReference>
<evidence type="ECO:0008006" key="10">
    <source>
        <dbReference type="Google" id="ProtNLM"/>
    </source>
</evidence>
<protein>
    <recommendedName>
        <fullName evidence="10">tRNA (guanine-N(7)-)-methyltransferase non-catalytic subunit</fullName>
    </recommendedName>
</protein>
<comment type="caution">
    <text evidence="8">The sequence shown here is derived from an EMBL/GenBank/DDBJ whole genome shotgun (WGS) entry which is preliminary data.</text>
</comment>
<evidence type="ECO:0000256" key="7">
    <source>
        <dbReference type="SAM" id="MobiDB-lite"/>
    </source>
</evidence>
<keyword evidence="2 6" id="KW-0853">WD repeat</keyword>
<dbReference type="GO" id="GO:0005634">
    <property type="term" value="C:nucleus"/>
    <property type="evidence" value="ECO:0007669"/>
    <property type="project" value="UniProtKB-SubCell"/>
</dbReference>
<dbReference type="PANTHER" id="PTHR16288">
    <property type="entry name" value="WD40 REPEAT PROTEIN 4"/>
    <property type="match status" value="1"/>
</dbReference>
<keyword evidence="9" id="KW-1185">Reference proteome</keyword>
<gene>
    <name evidence="8" type="ORF">CTAYLR_003357</name>
</gene>
<dbReference type="InterPro" id="IPR036322">
    <property type="entry name" value="WD40_repeat_dom_sf"/>
</dbReference>
<feature type="compositionally biased region" description="Acidic residues" evidence="7">
    <location>
        <begin position="292"/>
        <end position="309"/>
    </location>
</feature>
<evidence type="ECO:0000256" key="2">
    <source>
        <dbReference type="ARBA" id="ARBA00022574"/>
    </source>
</evidence>
<accession>A0AAD7UH75</accession>
<dbReference type="EMBL" id="JAQMWT010000341">
    <property type="protein sequence ID" value="KAJ8604010.1"/>
    <property type="molecule type" value="Genomic_DNA"/>
</dbReference>
<dbReference type="SUPFAM" id="SSF50978">
    <property type="entry name" value="WD40 repeat-like"/>
    <property type="match status" value="1"/>
</dbReference>
<feature type="repeat" description="WD" evidence="6">
    <location>
        <begin position="141"/>
        <end position="181"/>
    </location>
</feature>
<dbReference type="Gene3D" id="2.130.10.10">
    <property type="entry name" value="YVTN repeat-like/Quinoprotein amine dehydrogenase"/>
    <property type="match status" value="1"/>
</dbReference>